<keyword evidence="4" id="KW-1185">Reference proteome</keyword>
<dbReference type="InterPro" id="IPR045237">
    <property type="entry name" value="COPS7/eIF3m"/>
</dbReference>
<evidence type="ECO:0000313" key="3">
    <source>
        <dbReference type="EMBL" id="KAF9517861.1"/>
    </source>
</evidence>
<dbReference type="PANTHER" id="PTHR15350:SF5">
    <property type="entry name" value="COP9 SIGNALOSOME COMPLEX SUBUNIT 7"/>
    <property type="match status" value="1"/>
</dbReference>
<feature type="region of interest" description="Disordered" evidence="2">
    <location>
        <begin position="232"/>
        <end position="307"/>
    </location>
</feature>
<proteinExistence type="predicted"/>
<evidence type="ECO:0000313" key="4">
    <source>
        <dbReference type="Proteomes" id="UP000886523"/>
    </source>
</evidence>
<name>A0A9P6B7S6_9AGAM</name>
<sequence length="307" mass="33927">MSNRHRHCDTVTPAFAGPPPRLPRNLNRFCSWTSQPRAFKLIENATAGPGVYVYAGLLDVPNMKELCENSQFSCHITLFQIFSYENQDRLPKLNQSQLPKLKRLSIVSLANENRILPGSQLLTALDLPSIRVFEDLIIDAIYADIVREKLDEKLRSNNNSRSNILWGGTSDRVNWKNYSKRCGTGLSSRISLVLDALDGKIADIELNDARSKEILADYDLFQAIITEILSSRYGNNPNPATRGARRGDRESGPHLSQTQAVFEDMEVDPVSPSSPTGGGSSQNTRKKPASSGASGGTNARKCVRRGP</sequence>
<protein>
    <submittedName>
        <fullName evidence="3">Uncharacterized protein</fullName>
    </submittedName>
</protein>
<dbReference type="AlphaFoldDB" id="A0A9P6B7S6"/>
<reference evidence="3" key="1">
    <citation type="journal article" date="2020" name="Nat. Commun.">
        <title>Large-scale genome sequencing of mycorrhizal fungi provides insights into the early evolution of symbiotic traits.</title>
        <authorList>
            <person name="Miyauchi S."/>
            <person name="Kiss E."/>
            <person name="Kuo A."/>
            <person name="Drula E."/>
            <person name="Kohler A."/>
            <person name="Sanchez-Garcia M."/>
            <person name="Morin E."/>
            <person name="Andreopoulos B."/>
            <person name="Barry K.W."/>
            <person name="Bonito G."/>
            <person name="Buee M."/>
            <person name="Carver A."/>
            <person name="Chen C."/>
            <person name="Cichocki N."/>
            <person name="Clum A."/>
            <person name="Culley D."/>
            <person name="Crous P.W."/>
            <person name="Fauchery L."/>
            <person name="Girlanda M."/>
            <person name="Hayes R.D."/>
            <person name="Keri Z."/>
            <person name="LaButti K."/>
            <person name="Lipzen A."/>
            <person name="Lombard V."/>
            <person name="Magnuson J."/>
            <person name="Maillard F."/>
            <person name="Murat C."/>
            <person name="Nolan M."/>
            <person name="Ohm R.A."/>
            <person name="Pangilinan J."/>
            <person name="Pereira M.F."/>
            <person name="Perotto S."/>
            <person name="Peter M."/>
            <person name="Pfister S."/>
            <person name="Riley R."/>
            <person name="Sitrit Y."/>
            <person name="Stielow J.B."/>
            <person name="Szollosi G."/>
            <person name="Zifcakova L."/>
            <person name="Stursova M."/>
            <person name="Spatafora J.W."/>
            <person name="Tedersoo L."/>
            <person name="Vaario L.M."/>
            <person name="Yamada A."/>
            <person name="Yan M."/>
            <person name="Wang P."/>
            <person name="Xu J."/>
            <person name="Bruns T."/>
            <person name="Baldrian P."/>
            <person name="Vilgalys R."/>
            <person name="Dunand C."/>
            <person name="Henrissat B."/>
            <person name="Grigoriev I.V."/>
            <person name="Hibbett D."/>
            <person name="Nagy L.G."/>
            <person name="Martin F.M."/>
        </authorList>
    </citation>
    <scope>NUCLEOTIDE SEQUENCE</scope>
    <source>
        <strain evidence="3">UP504</strain>
    </source>
</reference>
<gene>
    <name evidence="3" type="ORF">BS47DRAFT_1483059</name>
</gene>
<comment type="caution">
    <text evidence="3">The sequence shown here is derived from an EMBL/GenBank/DDBJ whole genome shotgun (WGS) entry which is preliminary data.</text>
</comment>
<accession>A0A9P6B7S6</accession>
<dbReference type="OrthoDB" id="10265275at2759"/>
<dbReference type="PANTHER" id="PTHR15350">
    <property type="entry name" value="COP9 SIGNALOSOME COMPLEX SUBUNIT 7/DENDRITIC CELL PROTEIN GA17"/>
    <property type="match status" value="1"/>
</dbReference>
<keyword evidence="1" id="KW-0736">Signalosome</keyword>
<evidence type="ECO:0000256" key="2">
    <source>
        <dbReference type="SAM" id="MobiDB-lite"/>
    </source>
</evidence>
<dbReference type="EMBL" id="MU128929">
    <property type="protein sequence ID" value="KAF9517861.1"/>
    <property type="molecule type" value="Genomic_DNA"/>
</dbReference>
<evidence type="ECO:0000256" key="1">
    <source>
        <dbReference type="ARBA" id="ARBA00022790"/>
    </source>
</evidence>
<dbReference type="GO" id="GO:0008180">
    <property type="term" value="C:COP9 signalosome"/>
    <property type="evidence" value="ECO:0007669"/>
    <property type="project" value="UniProtKB-KW"/>
</dbReference>
<organism evidence="3 4">
    <name type="scientific">Hydnum rufescens UP504</name>
    <dbReference type="NCBI Taxonomy" id="1448309"/>
    <lineage>
        <taxon>Eukaryota</taxon>
        <taxon>Fungi</taxon>
        <taxon>Dikarya</taxon>
        <taxon>Basidiomycota</taxon>
        <taxon>Agaricomycotina</taxon>
        <taxon>Agaricomycetes</taxon>
        <taxon>Cantharellales</taxon>
        <taxon>Hydnaceae</taxon>
        <taxon>Hydnum</taxon>
    </lineage>
</organism>
<dbReference type="Proteomes" id="UP000886523">
    <property type="component" value="Unassembled WGS sequence"/>
</dbReference>